<protein>
    <submittedName>
        <fullName evidence="1">Uncharacterized protein</fullName>
    </submittedName>
</protein>
<organism evidence="1 2">
    <name type="scientific">Mycena rosella</name>
    <name type="common">Pink bonnet</name>
    <name type="synonym">Agaricus rosellus</name>
    <dbReference type="NCBI Taxonomy" id="1033263"/>
    <lineage>
        <taxon>Eukaryota</taxon>
        <taxon>Fungi</taxon>
        <taxon>Dikarya</taxon>
        <taxon>Basidiomycota</taxon>
        <taxon>Agaricomycotina</taxon>
        <taxon>Agaricomycetes</taxon>
        <taxon>Agaricomycetidae</taxon>
        <taxon>Agaricales</taxon>
        <taxon>Marasmiineae</taxon>
        <taxon>Mycenaceae</taxon>
        <taxon>Mycena</taxon>
    </lineage>
</organism>
<reference evidence="1" key="1">
    <citation type="submission" date="2023-03" db="EMBL/GenBank/DDBJ databases">
        <title>Massive genome expansion in bonnet fungi (Mycena s.s.) driven by repeated elements and novel gene families across ecological guilds.</title>
        <authorList>
            <consortium name="Lawrence Berkeley National Laboratory"/>
            <person name="Harder C.B."/>
            <person name="Miyauchi S."/>
            <person name="Viragh M."/>
            <person name="Kuo A."/>
            <person name="Thoen E."/>
            <person name="Andreopoulos B."/>
            <person name="Lu D."/>
            <person name="Skrede I."/>
            <person name="Drula E."/>
            <person name="Henrissat B."/>
            <person name="Morin E."/>
            <person name="Kohler A."/>
            <person name="Barry K."/>
            <person name="LaButti K."/>
            <person name="Morin E."/>
            <person name="Salamov A."/>
            <person name="Lipzen A."/>
            <person name="Mereny Z."/>
            <person name="Hegedus B."/>
            <person name="Baldrian P."/>
            <person name="Stursova M."/>
            <person name="Weitz H."/>
            <person name="Taylor A."/>
            <person name="Grigoriev I.V."/>
            <person name="Nagy L.G."/>
            <person name="Martin F."/>
            <person name="Kauserud H."/>
        </authorList>
    </citation>
    <scope>NUCLEOTIDE SEQUENCE</scope>
    <source>
        <strain evidence="1">CBHHK067</strain>
    </source>
</reference>
<accession>A0AAD7DCA8</accession>
<proteinExistence type="predicted"/>
<comment type="caution">
    <text evidence="1">The sequence shown here is derived from an EMBL/GenBank/DDBJ whole genome shotgun (WGS) entry which is preliminary data.</text>
</comment>
<dbReference type="EMBL" id="JARKIE010000083">
    <property type="protein sequence ID" value="KAJ7687960.1"/>
    <property type="molecule type" value="Genomic_DNA"/>
</dbReference>
<sequence length="177" mass="19778">MNRVAARIHLIHSGPFVQIVDIFTAYNHVPDVLLLSTHPSRAIAPRTPKMAYSVGELGHRLRAGGSTYEKVDEGRRYSRALDWSNGNAVRIGPVGRRCIGREMRLARATGTRRTPDANLQIAVGSVRLTVGRQVEFQAKLRWDLSPSALIGLKMNRNNPMTQHCLTEDFEKTGTYTK</sequence>
<gene>
    <name evidence="1" type="ORF">B0H17DRAFT_1135968</name>
</gene>
<evidence type="ECO:0000313" key="1">
    <source>
        <dbReference type="EMBL" id="KAJ7687960.1"/>
    </source>
</evidence>
<dbReference type="AlphaFoldDB" id="A0AAD7DCA8"/>
<evidence type="ECO:0000313" key="2">
    <source>
        <dbReference type="Proteomes" id="UP001221757"/>
    </source>
</evidence>
<keyword evidence="2" id="KW-1185">Reference proteome</keyword>
<dbReference type="Proteomes" id="UP001221757">
    <property type="component" value="Unassembled WGS sequence"/>
</dbReference>
<name>A0AAD7DCA8_MYCRO</name>